<dbReference type="EnsemblBacteria" id="AAF10608">
    <property type="protein sequence ID" value="AAF10608"/>
    <property type="gene ID" value="DR_1033"/>
</dbReference>
<proteinExistence type="predicted"/>
<protein>
    <recommendedName>
        <fullName evidence="4">Lipoprotein</fullName>
    </recommendedName>
</protein>
<feature type="chain" id="PRO_5004333190" description="Lipoprotein" evidence="1">
    <location>
        <begin position="36"/>
        <end position="137"/>
    </location>
</feature>
<dbReference type="AlphaFoldDB" id="Q9RVJ5"/>
<dbReference type="HOGENOM" id="CLU_1861911_0_0_0"/>
<evidence type="ECO:0000256" key="1">
    <source>
        <dbReference type="SAM" id="SignalP"/>
    </source>
</evidence>
<organism evidence="2 3">
    <name type="scientific">Deinococcus radiodurans (strain ATCC 13939 / DSM 20539 / JCM 16871 / CCUG 27074 / LMG 4051 / NBRC 15346 / NCIMB 9279 / VKM B-1422 / R1)</name>
    <dbReference type="NCBI Taxonomy" id="243230"/>
    <lineage>
        <taxon>Bacteria</taxon>
        <taxon>Thermotogati</taxon>
        <taxon>Deinococcota</taxon>
        <taxon>Deinococci</taxon>
        <taxon>Deinococcales</taxon>
        <taxon>Deinococcaceae</taxon>
        <taxon>Deinococcus</taxon>
    </lineage>
</organism>
<keyword evidence="1" id="KW-0732">Signal</keyword>
<dbReference type="Proteomes" id="UP000002524">
    <property type="component" value="Chromosome 1"/>
</dbReference>
<dbReference type="PaxDb" id="243230-DR_1033"/>
<dbReference type="EMBL" id="AE000513">
    <property type="protein sequence ID" value="AAF10608.1"/>
    <property type="molecule type" value="Genomic_DNA"/>
</dbReference>
<dbReference type="PATRIC" id="fig|243230.17.peg.1227"/>
<dbReference type="PIR" id="B75447">
    <property type="entry name" value="B75447"/>
</dbReference>
<dbReference type="InParanoid" id="Q9RVJ5"/>
<evidence type="ECO:0000313" key="2">
    <source>
        <dbReference type="EMBL" id="AAF10608.1"/>
    </source>
</evidence>
<evidence type="ECO:0000313" key="3">
    <source>
        <dbReference type="Proteomes" id="UP000002524"/>
    </source>
</evidence>
<sequence length="137" mass="13603">MSIPLRRWPPQPVTLKPIKKLLPVVLLASVLTACGGGTSTPGTSTPNTPAVPSSAVAPKLSGFVLSGSQHSLTVSLNAPASCVFNSAAGSLNMTAATLEGSPYAYAVSLSGSYPKASVTCTNSAGSDTLSLGNLSVG</sequence>
<dbReference type="PROSITE" id="PS51257">
    <property type="entry name" value="PROKAR_LIPOPROTEIN"/>
    <property type="match status" value="1"/>
</dbReference>
<name>Q9RVJ5_DEIRA</name>
<dbReference type="STRING" id="243230.DR_1033"/>
<keyword evidence="3" id="KW-1185">Reference proteome</keyword>
<gene>
    <name evidence="2" type="ordered locus">DR_1033</name>
</gene>
<reference evidence="2 3" key="1">
    <citation type="journal article" date="1999" name="Science">
        <title>Genome sequence of the radioresistant bacterium Deinococcus radiodurans R1.</title>
        <authorList>
            <person name="White O."/>
            <person name="Eisen J.A."/>
            <person name="Heidelberg J.F."/>
            <person name="Hickey E.K."/>
            <person name="Peterson J.D."/>
            <person name="Dodson R.J."/>
            <person name="Haft D.H."/>
            <person name="Gwinn M.L."/>
            <person name="Nelson W.C."/>
            <person name="Richardson D.L."/>
            <person name="Moffat K.S."/>
            <person name="Qin H."/>
            <person name="Jiang L."/>
            <person name="Pamphile W."/>
            <person name="Crosby M."/>
            <person name="Shen M."/>
            <person name="Vamathevan J.J."/>
            <person name="Lam P."/>
            <person name="McDonald L."/>
            <person name="Utterback T."/>
            <person name="Zalewski C."/>
            <person name="Makarova K.S."/>
            <person name="Aravind L."/>
            <person name="Daly M.J."/>
            <person name="Minton K.W."/>
            <person name="Fleischmann R.D."/>
            <person name="Ketchum K.A."/>
            <person name="Nelson K.E."/>
            <person name="Salzberg S."/>
            <person name="Smith H.O."/>
            <person name="Venter J.C."/>
            <person name="Fraser C.M."/>
        </authorList>
    </citation>
    <scope>NUCLEOTIDE SEQUENCE [LARGE SCALE GENOMIC DNA]</scope>
    <source>
        <strain evidence="3">ATCC 13939 / DSM 20539 / JCM 16871 / LMG 4051 / NBRC 15346 / NCIMB 9279 / R1 / VKM B-1422</strain>
    </source>
</reference>
<feature type="signal peptide" evidence="1">
    <location>
        <begin position="1"/>
        <end position="35"/>
    </location>
</feature>
<accession>Q9RVJ5</accession>
<evidence type="ECO:0008006" key="4">
    <source>
        <dbReference type="Google" id="ProtNLM"/>
    </source>
</evidence>
<dbReference type="KEGG" id="dra:DR_1033"/>